<evidence type="ECO:0000256" key="2">
    <source>
        <dbReference type="SAM" id="Phobius"/>
    </source>
</evidence>
<keyword evidence="2" id="KW-0812">Transmembrane</keyword>
<evidence type="ECO:0008006" key="5">
    <source>
        <dbReference type="Google" id="ProtNLM"/>
    </source>
</evidence>
<gene>
    <name evidence="3" type="ORF">FA09DRAFT_329140</name>
</gene>
<dbReference type="GeneID" id="37269593"/>
<dbReference type="OrthoDB" id="5582002at2759"/>
<protein>
    <recommendedName>
        <fullName evidence="5">Late embryogenesis abundant protein LEA-2 subgroup domain-containing protein</fullName>
    </recommendedName>
</protein>
<dbReference type="EMBL" id="KZ819289">
    <property type="protein sequence ID" value="PWN99213.1"/>
    <property type="molecule type" value="Genomic_DNA"/>
</dbReference>
<keyword evidence="2" id="KW-0472">Membrane</keyword>
<dbReference type="STRING" id="58919.A0A316ZG15"/>
<keyword evidence="2" id="KW-1133">Transmembrane helix</keyword>
<keyword evidence="4" id="KW-1185">Reference proteome</keyword>
<dbReference type="RefSeq" id="XP_025599492.1">
    <property type="nucleotide sequence ID" value="XM_025742049.1"/>
</dbReference>
<proteinExistence type="predicted"/>
<feature type="region of interest" description="Disordered" evidence="1">
    <location>
        <begin position="183"/>
        <end position="203"/>
    </location>
</feature>
<accession>A0A316ZG15</accession>
<name>A0A316ZG15_9BASI</name>
<evidence type="ECO:0000313" key="4">
    <source>
        <dbReference type="Proteomes" id="UP000245946"/>
    </source>
</evidence>
<dbReference type="AlphaFoldDB" id="A0A316ZG15"/>
<sequence length="412" mass="43729">MQPCSPSIPCHGHQLGHRSAARCGCEPRSPRTSRPLTPALADAALGADEDWNVYDDFNNAAPLSAAGSRSMIAGVTGAGGGAASAGRPSGDGYWGPQGGSRNARNSRGSALLDASAFGFDAQTSDPRVVGDQPMPSSPSYAYGGNYGGYAAAPPDTPGSYAGKETGEGIELITVPALGTEYTDEERRMMKGRERRKSKLAKKKNRIGRSTGKWARGETKLCGWLSPRLAVFLAFGILILLGITLYFVIPRVPTFAFFSAQPLLAVPNAGSMSTTYTPTRSFAMRMNISLAGDNRGGYIPSSATDLDIKVYSLSTRKLVGEGKMDSQTFPGKKRTQFLFPIDFSYTSLNATASGDSTFQEFYQACGHKVPGTARPTLNLAVSLTMKITGLIGRKGASTQLNSIECPFELDSDQ</sequence>
<feature type="transmembrane region" description="Helical" evidence="2">
    <location>
        <begin position="228"/>
        <end position="248"/>
    </location>
</feature>
<feature type="compositionally biased region" description="Basic residues" evidence="1">
    <location>
        <begin position="192"/>
        <end position="203"/>
    </location>
</feature>
<evidence type="ECO:0000256" key="1">
    <source>
        <dbReference type="SAM" id="MobiDB-lite"/>
    </source>
</evidence>
<organism evidence="3 4">
    <name type="scientific">Tilletiopsis washingtonensis</name>
    <dbReference type="NCBI Taxonomy" id="58919"/>
    <lineage>
        <taxon>Eukaryota</taxon>
        <taxon>Fungi</taxon>
        <taxon>Dikarya</taxon>
        <taxon>Basidiomycota</taxon>
        <taxon>Ustilaginomycotina</taxon>
        <taxon>Exobasidiomycetes</taxon>
        <taxon>Entylomatales</taxon>
        <taxon>Entylomatales incertae sedis</taxon>
        <taxon>Tilletiopsis</taxon>
    </lineage>
</organism>
<feature type="region of interest" description="Disordered" evidence="1">
    <location>
        <begin position="77"/>
        <end position="106"/>
    </location>
</feature>
<dbReference type="Proteomes" id="UP000245946">
    <property type="component" value="Unassembled WGS sequence"/>
</dbReference>
<evidence type="ECO:0000313" key="3">
    <source>
        <dbReference type="EMBL" id="PWN99213.1"/>
    </source>
</evidence>
<reference evidence="3 4" key="1">
    <citation type="journal article" date="2018" name="Mol. Biol. Evol.">
        <title>Broad Genomic Sampling Reveals a Smut Pathogenic Ancestry of the Fungal Clade Ustilaginomycotina.</title>
        <authorList>
            <person name="Kijpornyongpan T."/>
            <person name="Mondo S.J."/>
            <person name="Barry K."/>
            <person name="Sandor L."/>
            <person name="Lee J."/>
            <person name="Lipzen A."/>
            <person name="Pangilinan J."/>
            <person name="LaButti K."/>
            <person name="Hainaut M."/>
            <person name="Henrissat B."/>
            <person name="Grigoriev I.V."/>
            <person name="Spatafora J.W."/>
            <person name="Aime M.C."/>
        </authorList>
    </citation>
    <scope>NUCLEOTIDE SEQUENCE [LARGE SCALE GENOMIC DNA]</scope>
    <source>
        <strain evidence="3 4">MCA 4186</strain>
    </source>
</reference>